<evidence type="ECO:0000256" key="1">
    <source>
        <dbReference type="ARBA" id="ARBA00005641"/>
    </source>
</evidence>
<keyword evidence="5" id="KW-0326">Glycosidase</keyword>
<dbReference type="InterPro" id="IPR008979">
    <property type="entry name" value="Galactose-bd-like_sf"/>
</dbReference>
<dbReference type="Pfam" id="PF00150">
    <property type="entry name" value="Cellulase"/>
    <property type="match status" value="1"/>
</dbReference>
<dbReference type="SUPFAM" id="SSF51445">
    <property type="entry name" value="(Trans)glycosidases"/>
    <property type="match status" value="1"/>
</dbReference>
<feature type="compositionally biased region" description="Acidic residues" evidence="7">
    <location>
        <begin position="41"/>
        <end position="54"/>
    </location>
</feature>
<dbReference type="Gene3D" id="3.20.20.80">
    <property type="entry name" value="Glycosidases"/>
    <property type="match status" value="1"/>
</dbReference>
<keyword evidence="3" id="KW-0136">Cellulose degradation</keyword>
<dbReference type="InterPro" id="IPR036179">
    <property type="entry name" value="Ig-like_dom_sf"/>
</dbReference>
<keyword evidence="6" id="KW-0624">Polysaccharide degradation</keyword>
<dbReference type="SUPFAM" id="SSF49785">
    <property type="entry name" value="Galactose-binding domain-like"/>
    <property type="match status" value="1"/>
</dbReference>
<evidence type="ECO:0000256" key="4">
    <source>
        <dbReference type="ARBA" id="ARBA00023277"/>
    </source>
</evidence>
<sequence>MRRFKLLAIIFAIFAVLLGFSIIGCQEPSITGNNDDTTTTTDDDGTTQQGDDDNSQQSTDTTPTVTGVFVQPSTPDIVKGQKRTFTATVEGTHNPAQTVTWSIVEDNVHENTVIDQDGELTVSAYEELAEFTVKAVSTVDTSKFGTATVTVYGDTSELPTIDSVTVDPSTVEVERGNTHTFTALVTGTNSPQTTVFWSITNENKNEGTTIGHSNGELKVAHTEALNSLTIRATSTVDDTKWGEATVTVTGDILTGDWVWEAFDDTEPPNNGTSTITMSYTGDNNDRLNFTGNVTSVYQYGFAGWAATPNNPETWDKFYETAVSFSFKVTGDGKTYLVKIPTSDISDWAYYEYAFTAPLGTTTTITRNIPTGNGNSTSLQQPSWTEQPKPFARDKATRIEFQTSDSIRPGSYNITIWDLQLNMPQPAAVTSVIVNPNPTTVTKGKTRSFGATVAGTNSPPQTVTWSIDTAGKNSGTTISTDGVLTVALAETLSSLTVRATSTYDTTKYGTATVTINNEDPPFRDISATELVGEMTVGWNLGNSLDAYNISGLGANPGVGQIEALWQNPATSQANIDALKRAGFNSIRIPITWYKVVNNTTDYVIRPDWMERVKQIVDYAVDNDMYIIINTHHDHYNDDNGGIFKFNNANKTESIRAFNIIWAQIAEEFKDYNEKLIFEGLNEPRNGNGGDQWNGGNNEERGILNEYYQNFVDTVRGTGGNNEKRILLLNTYAAGHTQDAMGGLVLPSDSATGKLAVSYHAYEPFAFAHEESGSSTWNASETNPFTQPMDRAVTLFVNNDVPVIVGEFGAMDKNNEAARAAWAQAYVSAAGTRGIKCFWWDDGKNFRLFNRASNRIIFPQILEGLMAGAGVTNYEYEGPSTDTNKIELGAPTVLADNNSNLSEAEWISGVATAPNDQFQNAKYLCLELTSAPVADFQIIWRSSPSGPWWEDTVLIDEDGVIASGKGYNWNAATGILTIELSLALKDYATYKSSANLSIVVANFGPGYWAALGFKQAYLLMQ</sequence>
<proteinExistence type="inferred from homology"/>
<dbReference type="Gene3D" id="2.60.40.1080">
    <property type="match status" value="1"/>
</dbReference>
<keyword evidence="2 9" id="KW-0378">Hydrolase</keyword>
<organism evidence="9">
    <name type="scientific">uncultured bacterium contig00054</name>
    <dbReference type="NCBI Taxonomy" id="1181538"/>
    <lineage>
        <taxon>Bacteria</taxon>
        <taxon>environmental samples</taxon>
    </lineage>
</organism>
<name>A0A806KRT9_9BACT</name>
<dbReference type="PANTHER" id="PTHR31297">
    <property type="entry name" value="GLUCAN ENDO-1,6-BETA-GLUCOSIDASE B"/>
    <property type="match status" value="1"/>
</dbReference>
<feature type="domain" description="BIG2" evidence="8">
    <location>
        <begin position="427"/>
        <end position="510"/>
    </location>
</feature>
<feature type="domain" description="BIG2" evidence="8">
    <location>
        <begin position="160"/>
        <end position="243"/>
    </location>
</feature>
<keyword evidence="4" id="KW-0119">Carbohydrate metabolism</keyword>
<dbReference type="InterPro" id="IPR050386">
    <property type="entry name" value="Glycosyl_hydrolase_5"/>
</dbReference>
<dbReference type="GO" id="GO:0030245">
    <property type="term" value="P:cellulose catabolic process"/>
    <property type="evidence" value="ECO:0007669"/>
    <property type="project" value="UniProtKB-KW"/>
</dbReference>
<dbReference type="InterPro" id="IPR013857">
    <property type="entry name" value="NADH-UbQ_OxRdtase-assoc_prot30"/>
</dbReference>
<dbReference type="AlphaFoldDB" id="A0A806KRT9"/>
<dbReference type="SMART" id="SM00635">
    <property type="entry name" value="BID_2"/>
    <property type="match status" value="3"/>
</dbReference>
<dbReference type="PANTHER" id="PTHR31297:SF41">
    <property type="entry name" value="ENDOGLUCANASE, PUTATIVE (AFU_ORTHOLOGUE AFUA_5G01830)-RELATED"/>
    <property type="match status" value="1"/>
</dbReference>
<accession>A0A806KRT9</accession>
<dbReference type="GO" id="GO:0005576">
    <property type="term" value="C:extracellular region"/>
    <property type="evidence" value="ECO:0007669"/>
    <property type="project" value="TreeGrafter"/>
</dbReference>
<feature type="compositionally biased region" description="Low complexity" evidence="7">
    <location>
        <begin position="31"/>
        <end position="40"/>
    </location>
</feature>
<dbReference type="GO" id="GO:0009986">
    <property type="term" value="C:cell surface"/>
    <property type="evidence" value="ECO:0007669"/>
    <property type="project" value="TreeGrafter"/>
</dbReference>
<evidence type="ECO:0000256" key="6">
    <source>
        <dbReference type="ARBA" id="ARBA00023326"/>
    </source>
</evidence>
<dbReference type="GO" id="GO:0008422">
    <property type="term" value="F:beta-glucosidase activity"/>
    <property type="evidence" value="ECO:0007669"/>
    <property type="project" value="TreeGrafter"/>
</dbReference>
<feature type="domain" description="BIG2" evidence="8">
    <location>
        <begin position="64"/>
        <end position="149"/>
    </location>
</feature>
<protein>
    <submittedName>
        <fullName evidence="9">Glycoside hydrolase family 5</fullName>
    </submittedName>
</protein>
<dbReference type="Pfam" id="PF08547">
    <property type="entry name" value="CIA30"/>
    <property type="match status" value="1"/>
</dbReference>
<evidence type="ECO:0000256" key="3">
    <source>
        <dbReference type="ARBA" id="ARBA00023001"/>
    </source>
</evidence>
<evidence type="ECO:0000256" key="7">
    <source>
        <dbReference type="SAM" id="MobiDB-lite"/>
    </source>
</evidence>
<feature type="region of interest" description="Disordered" evidence="7">
    <location>
        <begin position="28"/>
        <end position="66"/>
    </location>
</feature>
<dbReference type="EMBL" id="JQ844253">
    <property type="protein sequence ID" value="AGS53849.1"/>
    <property type="molecule type" value="Genomic_DNA"/>
</dbReference>
<dbReference type="InterPro" id="IPR001547">
    <property type="entry name" value="Glyco_hydro_5"/>
</dbReference>
<evidence type="ECO:0000256" key="2">
    <source>
        <dbReference type="ARBA" id="ARBA00022801"/>
    </source>
</evidence>
<evidence type="ECO:0000259" key="8">
    <source>
        <dbReference type="SMART" id="SM00635"/>
    </source>
</evidence>
<evidence type="ECO:0000313" key="9">
    <source>
        <dbReference type="EMBL" id="AGS53849.1"/>
    </source>
</evidence>
<dbReference type="InterPro" id="IPR003343">
    <property type="entry name" value="Big_2"/>
</dbReference>
<dbReference type="PROSITE" id="PS00659">
    <property type="entry name" value="GLYCOSYL_HYDROL_F5"/>
    <property type="match status" value="1"/>
</dbReference>
<comment type="similarity">
    <text evidence="1">Belongs to the glycosyl hydrolase 5 (cellulase A) family.</text>
</comment>
<reference evidence="9" key="1">
    <citation type="submission" date="2012-03" db="EMBL/GenBank/DDBJ databases">
        <title>Functional metagenomics reveals considerable lignocellulase gene clusters in the gut microbiome of a wood-feeding higher termite.</title>
        <authorList>
            <person name="Liu N."/>
        </authorList>
    </citation>
    <scope>NUCLEOTIDE SEQUENCE</scope>
</reference>
<dbReference type="InterPro" id="IPR018087">
    <property type="entry name" value="Glyco_hydro_5_CS"/>
</dbReference>
<dbReference type="InterPro" id="IPR017853">
    <property type="entry name" value="GH"/>
</dbReference>
<dbReference type="SUPFAM" id="SSF48726">
    <property type="entry name" value="Immunoglobulin"/>
    <property type="match status" value="1"/>
</dbReference>
<evidence type="ECO:0000256" key="5">
    <source>
        <dbReference type="ARBA" id="ARBA00023295"/>
    </source>
</evidence>